<keyword evidence="2" id="KW-0732">Signal</keyword>
<feature type="chain" id="PRO_5042265084" description="C-type lectin domain-containing protein" evidence="2">
    <location>
        <begin position="21"/>
        <end position="334"/>
    </location>
</feature>
<name>A0AAE1Z8L3_SCHME</name>
<dbReference type="AlphaFoldDB" id="A0AAE1Z8L3"/>
<gene>
    <name evidence="3" type="ORF">MN116_006954</name>
</gene>
<protein>
    <recommendedName>
        <fullName evidence="5">C-type lectin domain-containing protein</fullName>
    </recommendedName>
</protein>
<feature type="signal peptide" evidence="2">
    <location>
        <begin position="1"/>
        <end position="20"/>
    </location>
</feature>
<sequence>MLEFTHTSLIIIYLIHLFSTESRLQTEQLEGYRVERVGLHGRRMNFTWYRNVTIRSWVQAAEMCSSLNSLLPKVNDMRYFYKTLQSDNIVSPLNKISENATYSGVVFYLGDVLEATMDYPNIESGERMCLIIEKVPGSQLHLAERSAVKSCLTHANLLVCKSEVDSSNSAVHYDDDPSIMCSFADDKWFGPLPKWILDLKQKAEFKQDHICLRKLLFYVVAACSGLVVVIFITSTVILAIRYRGMILKINRRQMGMDGNNVWSQSSEISSQCPLGETDGRLDILADSTFRRDPSGFGRESYKEALVNSGYQRISNGRIKSLRTSGKLRSGTVTC</sequence>
<reference evidence="3" key="1">
    <citation type="submission" date="2022-04" db="EMBL/GenBank/DDBJ databases">
        <authorList>
            <person name="Xu L."/>
            <person name="Lv Z."/>
        </authorList>
    </citation>
    <scope>NUCLEOTIDE SEQUENCE</scope>
    <source>
        <strain evidence="3">LV_2022a</strain>
    </source>
</reference>
<reference evidence="3" key="2">
    <citation type="journal article" date="2023" name="Infect Dis Poverty">
        <title>Chromosome-scale genome of the human blood fluke Schistosoma mekongi and its implications for public health.</title>
        <authorList>
            <person name="Zhou M."/>
            <person name="Xu L."/>
            <person name="Xu D."/>
            <person name="Chen W."/>
            <person name="Khan J."/>
            <person name="Hu Y."/>
            <person name="Huang H."/>
            <person name="Wei H."/>
            <person name="Zhang Y."/>
            <person name="Chusongsang P."/>
            <person name="Tanasarnprasert K."/>
            <person name="Hu X."/>
            <person name="Limpanont Y."/>
            <person name="Lv Z."/>
        </authorList>
    </citation>
    <scope>NUCLEOTIDE SEQUENCE</scope>
    <source>
        <strain evidence="3">LV_2022a</strain>
    </source>
</reference>
<accession>A0AAE1Z8L3</accession>
<keyword evidence="4" id="KW-1185">Reference proteome</keyword>
<keyword evidence="1" id="KW-0812">Transmembrane</keyword>
<proteinExistence type="predicted"/>
<keyword evidence="1" id="KW-1133">Transmembrane helix</keyword>
<keyword evidence="1" id="KW-0472">Membrane</keyword>
<evidence type="ECO:0008006" key="5">
    <source>
        <dbReference type="Google" id="ProtNLM"/>
    </source>
</evidence>
<dbReference type="Proteomes" id="UP001292079">
    <property type="component" value="Unassembled WGS sequence"/>
</dbReference>
<organism evidence="3 4">
    <name type="scientific">Schistosoma mekongi</name>
    <name type="common">Parasitic worm</name>
    <dbReference type="NCBI Taxonomy" id="38744"/>
    <lineage>
        <taxon>Eukaryota</taxon>
        <taxon>Metazoa</taxon>
        <taxon>Spiralia</taxon>
        <taxon>Lophotrochozoa</taxon>
        <taxon>Platyhelminthes</taxon>
        <taxon>Trematoda</taxon>
        <taxon>Digenea</taxon>
        <taxon>Strigeidida</taxon>
        <taxon>Schistosomatoidea</taxon>
        <taxon>Schistosomatidae</taxon>
        <taxon>Schistosoma</taxon>
    </lineage>
</organism>
<feature type="transmembrane region" description="Helical" evidence="1">
    <location>
        <begin position="215"/>
        <end position="242"/>
    </location>
</feature>
<comment type="caution">
    <text evidence="3">The sequence shown here is derived from an EMBL/GenBank/DDBJ whole genome shotgun (WGS) entry which is preliminary data.</text>
</comment>
<dbReference type="EMBL" id="JALJAT010000005">
    <property type="protein sequence ID" value="KAK4469398.1"/>
    <property type="molecule type" value="Genomic_DNA"/>
</dbReference>
<evidence type="ECO:0000256" key="2">
    <source>
        <dbReference type="SAM" id="SignalP"/>
    </source>
</evidence>
<evidence type="ECO:0000256" key="1">
    <source>
        <dbReference type="SAM" id="Phobius"/>
    </source>
</evidence>
<evidence type="ECO:0000313" key="3">
    <source>
        <dbReference type="EMBL" id="KAK4469398.1"/>
    </source>
</evidence>
<evidence type="ECO:0000313" key="4">
    <source>
        <dbReference type="Proteomes" id="UP001292079"/>
    </source>
</evidence>